<dbReference type="AlphaFoldDB" id="A0A8S4EF86"/>
<feature type="compositionally biased region" description="Basic residues" evidence="1">
    <location>
        <begin position="385"/>
        <end position="395"/>
    </location>
</feature>
<comment type="caution">
    <text evidence="2">The sequence shown here is derived from an EMBL/GenBank/DDBJ whole genome shotgun (WGS) entry which is preliminary data.</text>
</comment>
<evidence type="ECO:0000313" key="2">
    <source>
        <dbReference type="EMBL" id="CAG9114217.1"/>
    </source>
</evidence>
<sequence>MDSESLQTDNESIEANMIDVLTECDMEECSADTVQSLMVNCESERVESERREKRSRELDEEEQWINVTRGGKKFIRSVASQRTGIPEDKIEVTMTGKEKIPKQIGLARILKAENLTGIVRIKYINPYKILIQFDSETNAGKLINCPYFIEKEYRFQKTFEVGSSYGVIKDIDLELSEEEVMKSLRCETEIVSIKRLKKRNYDDGNWEPSEAMRVCFTGPSLPQYLHVLDTRTEVEPYVFPVTQCSRCWKFGHSQRICPSSKITCPKCGGNHPNCEITSYKCVNCSGKHISLSKLCPVFIKERKLREIMAEFNCTYRKALTMYSPPSPPVEMNQRINKPTQLTVEAPPTQSNVYAPLLLDQPQCSPTYAEVVRTTAEAYTTDNTKGKRRSSKKKGKNRAEETLTGVVVSSDECSSEYEKENTSRKSPILKDLLEKIKDIIFIKTYSVEEKIQKSFKLLFDWTISLFIDLISEWPIINHFFKHNG</sequence>
<name>A0A8S4EF86_PLUXY</name>
<gene>
    <name evidence="2" type="ORF">PLXY2_LOCUS5604</name>
</gene>
<feature type="region of interest" description="Disordered" evidence="1">
    <location>
        <begin position="378"/>
        <end position="400"/>
    </location>
</feature>
<accession>A0A8S4EF86</accession>
<evidence type="ECO:0000313" key="3">
    <source>
        <dbReference type="Proteomes" id="UP000653454"/>
    </source>
</evidence>
<dbReference type="EMBL" id="CAJHNJ030000016">
    <property type="protein sequence ID" value="CAG9114217.1"/>
    <property type="molecule type" value="Genomic_DNA"/>
</dbReference>
<proteinExistence type="predicted"/>
<keyword evidence="3" id="KW-1185">Reference proteome</keyword>
<protein>
    <submittedName>
        <fullName evidence="2">(diamondback moth) hypothetical protein</fullName>
    </submittedName>
</protein>
<reference evidence="2" key="1">
    <citation type="submission" date="2020-11" db="EMBL/GenBank/DDBJ databases">
        <authorList>
            <person name="Whiteford S."/>
        </authorList>
    </citation>
    <scope>NUCLEOTIDE SEQUENCE</scope>
</reference>
<evidence type="ECO:0000256" key="1">
    <source>
        <dbReference type="SAM" id="MobiDB-lite"/>
    </source>
</evidence>
<dbReference type="Proteomes" id="UP000653454">
    <property type="component" value="Unassembled WGS sequence"/>
</dbReference>
<organism evidence="2 3">
    <name type="scientific">Plutella xylostella</name>
    <name type="common">Diamondback moth</name>
    <name type="synonym">Plutella maculipennis</name>
    <dbReference type="NCBI Taxonomy" id="51655"/>
    <lineage>
        <taxon>Eukaryota</taxon>
        <taxon>Metazoa</taxon>
        <taxon>Ecdysozoa</taxon>
        <taxon>Arthropoda</taxon>
        <taxon>Hexapoda</taxon>
        <taxon>Insecta</taxon>
        <taxon>Pterygota</taxon>
        <taxon>Neoptera</taxon>
        <taxon>Endopterygota</taxon>
        <taxon>Lepidoptera</taxon>
        <taxon>Glossata</taxon>
        <taxon>Ditrysia</taxon>
        <taxon>Yponomeutoidea</taxon>
        <taxon>Plutellidae</taxon>
        <taxon>Plutella</taxon>
    </lineage>
</organism>